<accession>A0AA39WUY1</accession>
<evidence type="ECO:0000313" key="9">
    <source>
        <dbReference type="Proteomes" id="UP001174934"/>
    </source>
</evidence>
<sequence>MGAAKEPTHHKLDFSTFHNVINNQLTDTKQKRNGTNPTTEEALPDVPVSTQQDVDNAVHAAKTAFESWRELSWDERAEYMLEFADALEANQEGLLQLLMKETGKAVNPATIEFNMTVRHLRVTAKLRIPDDVVTDTPELKQVVRLSPLGPAVGIVPWNLPILLGVVKLSPAVLTGNTIIWKASPFTPYSALKFVELAAKIFPPGVVQALSGGDELGPMLTAHPDIAKIAFTGSTATGKRIMESAANGFKRINLELGGNDAAIVCDDVDIAKVIPNISIFSFLNAAQICMAIKRLYVHESIYDDFVAQMAAFVQNNMKLGGAGDPAAMVGPLQNRMQYEKVKDLFASVQNSGYETALGSNFPKEKVPDKGFFLPPTMVLNPPDDSRIVVEEPFGPIMPILKWRDEEEVLKRANDTNMGLGASVWTKDMDRGRRIADKLEAGTVWINSHFELVSEMPFGGFKWSGIGVDSGVEGLRGWCNVQALWIRAPPA</sequence>
<dbReference type="SUPFAM" id="SSF53720">
    <property type="entry name" value="ALDH-like"/>
    <property type="match status" value="1"/>
</dbReference>
<evidence type="ECO:0000256" key="2">
    <source>
        <dbReference type="ARBA" id="ARBA00023002"/>
    </source>
</evidence>
<evidence type="ECO:0000313" key="8">
    <source>
        <dbReference type="EMBL" id="KAK0622078.1"/>
    </source>
</evidence>
<gene>
    <name evidence="8" type="ORF">B0T17DRAFT_509361</name>
</gene>
<name>A0AA39WUY1_9PEZI</name>
<dbReference type="Pfam" id="PF00171">
    <property type="entry name" value="Aldedh"/>
    <property type="match status" value="1"/>
</dbReference>
<dbReference type="InterPro" id="IPR044086">
    <property type="entry name" value="LUC3-like"/>
</dbReference>
<dbReference type="InterPro" id="IPR016161">
    <property type="entry name" value="Ald_DH/histidinol_DH"/>
</dbReference>
<dbReference type="PROSITE" id="PS00687">
    <property type="entry name" value="ALDEHYDE_DEHYDR_GLU"/>
    <property type="match status" value="1"/>
</dbReference>
<comment type="caution">
    <text evidence="8">The sequence shown here is derived from an EMBL/GenBank/DDBJ whole genome shotgun (WGS) entry which is preliminary data.</text>
</comment>
<dbReference type="Gene3D" id="3.40.309.10">
    <property type="entry name" value="Aldehyde Dehydrogenase, Chain A, domain 2"/>
    <property type="match status" value="1"/>
</dbReference>
<protein>
    <recommendedName>
        <fullName evidence="3">aldehyde dehydrogenase (NAD(+))</fullName>
        <ecNumber evidence="3">1.2.1.3</ecNumber>
    </recommendedName>
</protein>
<keyword evidence="2 6" id="KW-0560">Oxidoreductase</keyword>
<evidence type="ECO:0000259" key="7">
    <source>
        <dbReference type="Pfam" id="PF00171"/>
    </source>
</evidence>
<dbReference type="Gene3D" id="3.40.605.10">
    <property type="entry name" value="Aldehyde Dehydrogenase, Chain A, domain 1"/>
    <property type="match status" value="1"/>
</dbReference>
<evidence type="ECO:0000256" key="6">
    <source>
        <dbReference type="RuleBase" id="RU003345"/>
    </source>
</evidence>
<dbReference type="EC" id="1.2.1.3" evidence="3"/>
<proteinExistence type="inferred from homology"/>
<dbReference type="PANTHER" id="PTHR11699">
    <property type="entry name" value="ALDEHYDE DEHYDROGENASE-RELATED"/>
    <property type="match status" value="1"/>
</dbReference>
<dbReference type="GO" id="GO:0004029">
    <property type="term" value="F:aldehyde dehydrogenase (NAD+) activity"/>
    <property type="evidence" value="ECO:0007669"/>
    <property type="project" value="UniProtKB-EC"/>
</dbReference>
<dbReference type="InterPro" id="IPR029510">
    <property type="entry name" value="Ald_DH_CS_GLU"/>
</dbReference>
<evidence type="ECO:0000256" key="4">
    <source>
        <dbReference type="ARBA" id="ARBA00049194"/>
    </source>
</evidence>
<dbReference type="InterPro" id="IPR016163">
    <property type="entry name" value="Ald_DH_C"/>
</dbReference>
<dbReference type="CDD" id="cd07106">
    <property type="entry name" value="ALDH_AldA-AAD23400"/>
    <property type="match status" value="1"/>
</dbReference>
<reference evidence="8" key="1">
    <citation type="submission" date="2023-06" db="EMBL/GenBank/DDBJ databases">
        <title>Genome-scale phylogeny and comparative genomics of the fungal order Sordariales.</title>
        <authorList>
            <consortium name="Lawrence Berkeley National Laboratory"/>
            <person name="Hensen N."/>
            <person name="Bonometti L."/>
            <person name="Westerberg I."/>
            <person name="Brannstrom I.O."/>
            <person name="Guillou S."/>
            <person name="Cros-Aarteil S."/>
            <person name="Calhoun S."/>
            <person name="Haridas S."/>
            <person name="Kuo A."/>
            <person name="Mondo S."/>
            <person name="Pangilinan J."/>
            <person name="Riley R."/>
            <person name="LaButti K."/>
            <person name="Andreopoulos B."/>
            <person name="Lipzen A."/>
            <person name="Chen C."/>
            <person name="Yanf M."/>
            <person name="Daum C."/>
            <person name="Ng V."/>
            <person name="Clum A."/>
            <person name="Steindorff A."/>
            <person name="Ohm R."/>
            <person name="Martin F."/>
            <person name="Silar P."/>
            <person name="Natvig D."/>
            <person name="Lalanne C."/>
            <person name="Gautier V."/>
            <person name="Ament-velasquez S.L."/>
            <person name="Kruys A."/>
            <person name="Hutchinson M.I."/>
            <person name="Powell A.J."/>
            <person name="Barry K."/>
            <person name="Miller A.N."/>
            <person name="Grigoriev I.V."/>
            <person name="Debuchy R."/>
            <person name="Gladieux P."/>
            <person name="Thoren M.H."/>
            <person name="Johannesson H."/>
        </authorList>
    </citation>
    <scope>NUCLEOTIDE SEQUENCE</scope>
    <source>
        <strain evidence="8">SMH3391-2</strain>
    </source>
</reference>
<feature type="domain" description="Aldehyde dehydrogenase" evidence="7">
    <location>
        <begin position="31"/>
        <end position="481"/>
    </location>
</feature>
<dbReference type="InterPro" id="IPR015590">
    <property type="entry name" value="Aldehyde_DH_dom"/>
</dbReference>
<organism evidence="8 9">
    <name type="scientific">Bombardia bombarda</name>
    <dbReference type="NCBI Taxonomy" id="252184"/>
    <lineage>
        <taxon>Eukaryota</taxon>
        <taxon>Fungi</taxon>
        <taxon>Dikarya</taxon>
        <taxon>Ascomycota</taxon>
        <taxon>Pezizomycotina</taxon>
        <taxon>Sordariomycetes</taxon>
        <taxon>Sordariomycetidae</taxon>
        <taxon>Sordariales</taxon>
        <taxon>Lasiosphaeriaceae</taxon>
        <taxon>Bombardia</taxon>
    </lineage>
</organism>
<dbReference type="AlphaFoldDB" id="A0AA39WUY1"/>
<feature type="active site" evidence="5">
    <location>
        <position position="254"/>
    </location>
</feature>
<dbReference type="Proteomes" id="UP001174934">
    <property type="component" value="Unassembled WGS sequence"/>
</dbReference>
<dbReference type="FunFam" id="3.40.309.10:FF:000009">
    <property type="entry name" value="Aldehyde dehydrogenase A"/>
    <property type="match status" value="1"/>
</dbReference>
<dbReference type="InterPro" id="IPR016162">
    <property type="entry name" value="Ald_DH_N"/>
</dbReference>
<evidence type="ECO:0000256" key="1">
    <source>
        <dbReference type="ARBA" id="ARBA00009986"/>
    </source>
</evidence>
<comment type="catalytic activity">
    <reaction evidence="4">
        <text>an aldehyde + NAD(+) + H2O = a carboxylate + NADH + 2 H(+)</text>
        <dbReference type="Rhea" id="RHEA:16185"/>
        <dbReference type="ChEBI" id="CHEBI:15377"/>
        <dbReference type="ChEBI" id="CHEBI:15378"/>
        <dbReference type="ChEBI" id="CHEBI:17478"/>
        <dbReference type="ChEBI" id="CHEBI:29067"/>
        <dbReference type="ChEBI" id="CHEBI:57540"/>
        <dbReference type="ChEBI" id="CHEBI:57945"/>
        <dbReference type="EC" id="1.2.1.3"/>
    </reaction>
</comment>
<keyword evidence="9" id="KW-1185">Reference proteome</keyword>
<evidence type="ECO:0000256" key="5">
    <source>
        <dbReference type="PROSITE-ProRule" id="PRU10007"/>
    </source>
</evidence>
<comment type="similarity">
    <text evidence="1 6">Belongs to the aldehyde dehydrogenase family.</text>
</comment>
<evidence type="ECO:0000256" key="3">
    <source>
        <dbReference type="ARBA" id="ARBA00024226"/>
    </source>
</evidence>
<dbReference type="FunFam" id="3.40.605.10:FF:000007">
    <property type="entry name" value="NAD/NADP-dependent betaine aldehyde dehydrogenase"/>
    <property type="match status" value="1"/>
</dbReference>
<dbReference type="EMBL" id="JAULSR010000004">
    <property type="protein sequence ID" value="KAK0622078.1"/>
    <property type="molecule type" value="Genomic_DNA"/>
</dbReference>